<comment type="similarity">
    <text evidence="1">Belongs to the outer membrane porin (Opr) (TC 1.B.25) family.</text>
</comment>
<keyword evidence="6" id="KW-1185">Reference proteome</keyword>
<dbReference type="InterPro" id="IPR005318">
    <property type="entry name" value="OM_porin_bac"/>
</dbReference>
<sequence length="400" mass="44187">MANFPKTLVNSAVLVASIATVPFVSAADEAEFSLSTRTFYFNRDFREGPEDRVAMAQAFRADYMSPTFAERLRVGLTGLVNIKLDGRNNDAGTDVLRVESDGGTTSSAKIGQAFVDVAITDGVDVRVGRVIMGLPLLNDPDIRSTPGAHQVAMLTGSVDSAEFYAVYSDEARTRSNLSFDEFTSNGEDYEIVVVGGGYTADNGLGVHASYGYADDYQRQIYLNANYTFDLGDMRSLLLDFYHYDGEAEGNLYSNPDYNSTMTNIAARYSMGNLKLLASFQTIGGDYAYDFAWGGSDQTLPGVWNSVQFNDFNRKDEDSYQLRADYVFPGVPGLKGLIRHVEGTYEVGTTEVDETETNVDMTYTLADGNLQGMSFRVRYAHIEADAYSDIDELRLMMNYTF</sequence>
<keyword evidence="3 4" id="KW-0732">Signal</keyword>
<dbReference type="InterPro" id="IPR023614">
    <property type="entry name" value="Porin_dom_sf"/>
</dbReference>
<protein>
    <submittedName>
        <fullName evidence="5">Outer membrane porin, OprD family</fullName>
    </submittedName>
</protein>
<gene>
    <name evidence="5" type="ORF">IOQ59_13175</name>
</gene>
<evidence type="ECO:0000313" key="5">
    <source>
        <dbReference type="EMBL" id="MBE9398207.1"/>
    </source>
</evidence>
<feature type="chain" id="PRO_5035325546" evidence="4">
    <location>
        <begin position="27"/>
        <end position="400"/>
    </location>
</feature>
<dbReference type="GO" id="GO:0016020">
    <property type="term" value="C:membrane"/>
    <property type="evidence" value="ECO:0007669"/>
    <property type="project" value="InterPro"/>
</dbReference>
<evidence type="ECO:0000256" key="3">
    <source>
        <dbReference type="ARBA" id="ARBA00022729"/>
    </source>
</evidence>
<dbReference type="AlphaFoldDB" id="A0A8J7FC32"/>
<evidence type="ECO:0000256" key="2">
    <source>
        <dbReference type="ARBA" id="ARBA00022448"/>
    </source>
</evidence>
<evidence type="ECO:0000256" key="4">
    <source>
        <dbReference type="SAM" id="SignalP"/>
    </source>
</evidence>
<reference evidence="5" key="1">
    <citation type="submission" date="2020-10" db="EMBL/GenBank/DDBJ databases">
        <title>Bacterium isolated from coastal waters sediment.</title>
        <authorList>
            <person name="Chen R.-J."/>
            <person name="Lu D.-C."/>
            <person name="Zhu K.-L."/>
            <person name="Du Z.-J."/>
        </authorList>
    </citation>
    <scope>NUCLEOTIDE SEQUENCE</scope>
    <source>
        <strain evidence="5">N1Y112</strain>
    </source>
</reference>
<dbReference type="Gene3D" id="2.40.160.10">
    <property type="entry name" value="Porin"/>
    <property type="match status" value="1"/>
</dbReference>
<dbReference type="Pfam" id="PF03573">
    <property type="entry name" value="OprD"/>
    <property type="match status" value="1"/>
</dbReference>
<dbReference type="GO" id="GO:0015288">
    <property type="term" value="F:porin activity"/>
    <property type="evidence" value="ECO:0007669"/>
    <property type="project" value="TreeGrafter"/>
</dbReference>
<keyword evidence="2" id="KW-0813">Transport</keyword>
<dbReference type="Proteomes" id="UP000640333">
    <property type="component" value="Unassembled WGS sequence"/>
</dbReference>
<dbReference type="RefSeq" id="WP_193953840.1">
    <property type="nucleotide sequence ID" value="NZ_JADEYS010000013.1"/>
</dbReference>
<dbReference type="PANTHER" id="PTHR34596:SF2">
    <property type="entry name" value="CHITOPORIN"/>
    <property type="match status" value="1"/>
</dbReference>
<proteinExistence type="inferred from homology"/>
<accession>A0A8J7FC32</accession>
<evidence type="ECO:0000256" key="1">
    <source>
        <dbReference type="ARBA" id="ARBA00009075"/>
    </source>
</evidence>
<dbReference type="PANTHER" id="PTHR34596">
    <property type="entry name" value="CHITOPORIN"/>
    <property type="match status" value="1"/>
</dbReference>
<organism evidence="5 6">
    <name type="scientific">Pontibacterium sinense</name>
    <dbReference type="NCBI Taxonomy" id="2781979"/>
    <lineage>
        <taxon>Bacteria</taxon>
        <taxon>Pseudomonadati</taxon>
        <taxon>Pseudomonadota</taxon>
        <taxon>Gammaproteobacteria</taxon>
        <taxon>Oceanospirillales</taxon>
        <taxon>Oceanospirillaceae</taxon>
        <taxon>Pontibacterium</taxon>
    </lineage>
</organism>
<feature type="signal peptide" evidence="4">
    <location>
        <begin position="1"/>
        <end position="26"/>
    </location>
</feature>
<name>A0A8J7FC32_9GAMM</name>
<dbReference type="SUPFAM" id="SSF56935">
    <property type="entry name" value="Porins"/>
    <property type="match status" value="1"/>
</dbReference>
<dbReference type="EMBL" id="JADEYS010000013">
    <property type="protein sequence ID" value="MBE9398207.1"/>
    <property type="molecule type" value="Genomic_DNA"/>
</dbReference>
<evidence type="ECO:0000313" key="6">
    <source>
        <dbReference type="Proteomes" id="UP000640333"/>
    </source>
</evidence>
<comment type="caution">
    <text evidence="5">The sequence shown here is derived from an EMBL/GenBank/DDBJ whole genome shotgun (WGS) entry which is preliminary data.</text>
</comment>